<feature type="compositionally biased region" description="Low complexity" evidence="1">
    <location>
        <begin position="27"/>
        <end position="36"/>
    </location>
</feature>
<feature type="compositionally biased region" description="Basic residues" evidence="1">
    <location>
        <begin position="216"/>
        <end position="225"/>
    </location>
</feature>
<evidence type="ECO:0000313" key="3">
    <source>
        <dbReference type="Proteomes" id="UP001286313"/>
    </source>
</evidence>
<feature type="compositionally biased region" description="Polar residues" evidence="1">
    <location>
        <begin position="1"/>
        <end position="16"/>
    </location>
</feature>
<feature type="region of interest" description="Disordered" evidence="1">
    <location>
        <begin position="147"/>
        <end position="225"/>
    </location>
</feature>
<dbReference type="AlphaFoldDB" id="A0AAE1BTN7"/>
<accession>A0AAE1BTN7</accession>
<sequence>LPDQHSTTFPIKTTTPPSRPTQHHLPDQNNNTTFPTNTAPPHLLDQLQLPESVVEWHGRVPQHLQEAIHSPDDVGEALFLIGVERVKGRGGGVPFEGSVDVGSEAGQATLVHRHPEERREKRYRSLTKEVVREGRKGREYWEERRCEGGTKERNTTLEREGEESERMLKEERCEGVGDVGEEHNTEDGGGKKKCEMLEKDERRLEKRTKENETLKKKGRKKKWKL</sequence>
<reference evidence="2" key="1">
    <citation type="submission" date="2023-10" db="EMBL/GenBank/DDBJ databases">
        <title>Genome assemblies of two species of porcelain crab, Petrolisthes cinctipes and Petrolisthes manimaculis (Anomura: Porcellanidae).</title>
        <authorList>
            <person name="Angst P."/>
        </authorList>
    </citation>
    <scope>NUCLEOTIDE SEQUENCE</scope>
    <source>
        <strain evidence="2">PB745_01</strain>
        <tissue evidence="2">Gill</tissue>
    </source>
</reference>
<evidence type="ECO:0000256" key="1">
    <source>
        <dbReference type="SAM" id="MobiDB-lite"/>
    </source>
</evidence>
<evidence type="ECO:0000313" key="2">
    <source>
        <dbReference type="EMBL" id="KAK3856293.1"/>
    </source>
</evidence>
<name>A0AAE1BTN7_PETCI</name>
<feature type="compositionally biased region" description="Basic and acidic residues" evidence="1">
    <location>
        <begin position="147"/>
        <end position="215"/>
    </location>
</feature>
<comment type="caution">
    <text evidence="2">The sequence shown here is derived from an EMBL/GenBank/DDBJ whole genome shotgun (WGS) entry which is preliminary data.</text>
</comment>
<protein>
    <submittedName>
        <fullName evidence="2">Uncharacterized protein</fullName>
    </submittedName>
</protein>
<feature type="non-terminal residue" evidence="2">
    <location>
        <position position="1"/>
    </location>
</feature>
<organism evidence="2 3">
    <name type="scientific">Petrolisthes cinctipes</name>
    <name type="common">Flat porcelain crab</name>
    <dbReference type="NCBI Taxonomy" id="88211"/>
    <lineage>
        <taxon>Eukaryota</taxon>
        <taxon>Metazoa</taxon>
        <taxon>Ecdysozoa</taxon>
        <taxon>Arthropoda</taxon>
        <taxon>Crustacea</taxon>
        <taxon>Multicrustacea</taxon>
        <taxon>Malacostraca</taxon>
        <taxon>Eumalacostraca</taxon>
        <taxon>Eucarida</taxon>
        <taxon>Decapoda</taxon>
        <taxon>Pleocyemata</taxon>
        <taxon>Anomura</taxon>
        <taxon>Galatheoidea</taxon>
        <taxon>Porcellanidae</taxon>
        <taxon>Petrolisthes</taxon>
    </lineage>
</organism>
<gene>
    <name evidence="2" type="ORF">Pcinc_037372</name>
</gene>
<feature type="region of interest" description="Disordered" evidence="1">
    <location>
        <begin position="1"/>
        <end position="36"/>
    </location>
</feature>
<dbReference type="EMBL" id="JAWQEG010005930">
    <property type="protein sequence ID" value="KAK3856293.1"/>
    <property type="molecule type" value="Genomic_DNA"/>
</dbReference>
<dbReference type="Proteomes" id="UP001286313">
    <property type="component" value="Unassembled WGS sequence"/>
</dbReference>
<proteinExistence type="predicted"/>
<keyword evidence="3" id="KW-1185">Reference proteome</keyword>